<feature type="chain" id="PRO_5041923244" evidence="2">
    <location>
        <begin position="21"/>
        <end position="165"/>
    </location>
</feature>
<name>A0AAE0M302_9PEZI</name>
<evidence type="ECO:0000256" key="2">
    <source>
        <dbReference type="SAM" id="SignalP"/>
    </source>
</evidence>
<keyword evidence="1" id="KW-0472">Membrane</keyword>
<dbReference type="AlphaFoldDB" id="A0AAE0M302"/>
<keyword evidence="2" id="KW-0732">Signal</keyword>
<organism evidence="3 4">
    <name type="scientific">Apodospora peruviana</name>
    <dbReference type="NCBI Taxonomy" id="516989"/>
    <lineage>
        <taxon>Eukaryota</taxon>
        <taxon>Fungi</taxon>
        <taxon>Dikarya</taxon>
        <taxon>Ascomycota</taxon>
        <taxon>Pezizomycotina</taxon>
        <taxon>Sordariomycetes</taxon>
        <taxon>Sordariomycetidae</taxon>
        <taxon>Sordariales</taxon>
        <taxon>Lasiosphaeriaceae</taxon>
        <taxon>Apodospora</taxon>
    </lineage>
</organism>
<proteinExistence type="predicted"/>
<accession>A0AAE0M302</accession>
<evidence type="ECO:0000313" key="3">
    <source>
        <dbReference type="EMBL" id="KAK3316893.1"/>
    </source>
</evidence>
<evidence type="ECO:0000256" key="1">
    <source>
        <dbReference type="SAM" id="Phobius"/>
    </source>
</evidence>
<gene>
    <name evidence="3" type="ORF">B0H66DRAFT_307203</name>
</gene>
<dbReference type="Proteomes" id="UP001283341">
    <property type="component" value="Unassembled WGS sequence"/>
</dbReference>
<evidence type="ECO:0000313" key="4">
    <source>
        <dbReference type="Proteomes" id="UP001283341"/>
    </source>
</evidence>
<sequence>MVFFPSKLVALSALATLSLASPIITGSSPGEIVERGQDWVIMFLDPDCLPKHERLLGHARPHLLGDRRPRAPGLWFHRGQRFGRARLLHHVAISERGFPVSSRSGDLPVLDRPALGRFRGQVRLSGVRSVIFFGLLFLLFLLSFVSRGFDSLWLARRVEGQEWCR</sequence>
<dbReference type="EMBL" id="JAUEDM010000005">
    <property type="protein sequence ID" value="KAK3316893.1"/>
    <property type="molecule type" value="Genomic_DNA"/>
</dbReference>
<keyword evidence="1" id="KW-1133">Transmembrane helix</keyword>
<reference evidence="3" key="2">
    <citation type="submission" date="2023-06" db="EMBL/GenBank/DDBJ databases">
        <authorList>
            <consortium name="Lawrence Berkeley National Laboratory"/>
            <person name="Haridas S."/>
            <person name="Hensen N."/>
            <person name="Bonometti L."/>
            <person name="Westerberg I."/>
            <person name="Brannstrom I.O."/>
            <person name="Guillou S."/>
            <person name="Cros-Aarteil S."/>
            <person name="Calhoun S."/>
            <person name="Kuo A."/>
            <person name="Mondo S."/>
            <person name="Pangilinan J."/>
            <person name="Riley R."/>
            <person name="Labutti K."/>
            <person name="Andreopoulos B."/>
            <person name="Lipzen A."/>
            <person name="Chen C."/>
            <person name="Yanf M."/>
            <person name="Daum C."/>
            <person name="Ng V."/>
            <person name="Clum A."/>
            <person name="Steindorff A."/>
            <person name="Ohm R."/>
            <person name="Martin F."/>
            <person name="Silar P."/>
            <person name="Natvig D."/>
            <person name="Lalanne C."/>
            <person name="Gautier V."/>
            <person name="Ament-Velasquez S.L."/>
            <person name="Kruys A."/>
            <person name="Hutchinson M.I."/>
            <person name="Powell A.J."/>
            <person name="Barry K."/>
            <person name="Miller A.N."/>
            <person name="Grigoriev I.V."/>
            <person name="Debuchy R."/>
            <person name="Gladieux P."/>
            <person name="Thoren M.H."/>
            <person name="Johannesson H."/>
        </authorList>
    </citation>
    <scope>NUCLEOTIDE SEQUENCE</scope>
    <source>
        <strain evidence="3">CBS 118394</strain>
    </source>
</reference>
<feature type="signal peptide" evidence="2">
    <location>
        <begin position="1"/>
        <end position="20"/>
    </location>
</feature>
<reference evidence="3" key="1">
    <citation type="journal article" date="2023" name="Mol. Phylogenet. Evol.">
        <title>Genome-scale phylogeny and comparative genomics of the fungal order Sordariales.</title>
        <authorList>
            <person name="Hensen N."/>
            <person name="Bonometti L."/>
            <person name="Westerberg I."/>
            <person name="Brannstrom I.O."/>
            <person name="Guillou S."/>
            <person name="Cros-Aarteil S."/>
            <person name="Calhoun S."/>
            <person name="Haridas S."/>
            <person name="Kuo A."/>
            <person name="Mondo S."/>
            <person name="Pangilinan J."/>
            <person name="Riley R."/>
            <person name="LaButti K."/>
            <person name="Andreopoulos B."/>
            <person name="Lipzen A."/>
            <person name="Chen C."/>
            <person name="Yan M."/>
            <person name="Daum C."/>
            <person name="Ng V."/>
            <person name="Clum A."/>
            <person name="Steindorff A."/>
            <person name="Ohm R.A."/>
            <person name="Martin F."/>
            <person name="Silar P."/>
            <person name="Natvig D.O."/>
            <person name="Lalanne C."/>
            <person name="Gautier V."/>
            <person name="Ament-Velasquez S.L."/>
            <person name="Kruys A."/>
            <person name="Hutchinson M.I."/>
            <person name="Powell A.J."/>
            <person name="Barry K."/>
            <person name="Miller A.N."/>
            <person name="Grigoriev I.V."/>
            <person name="Debuchy R."/>
            <person name="Gladieux P."/>
            <person name="Hiltunen Thoren M."/>
            <person name="Johannesson H."/>
        </authorList>
    </citation>
    <scope>NUCLEOTIDE SEQUENCE</scope>
    <source>
        <strain evidence="3">CBS 118394</strain>
    </source>
</reference>
<keyword evidence="4" id="KW-1185">Reference proteome</keyword>
<protein>
    <submittedName>
        <fullName evidence="3">Uncharacterized protein</fullName>
    </submittedName>
</protein>
<feature type="transmembrane region" description="Helical" evidence="1">
    <location>
        <begin position="130"/>
        <end position="149"/>
    </location>
</feature>
<comment type="caution">
    <text evidence="3">The sequence shown here is derived from an EMBL/GenBank/DDBJ whole genome shotgun (WGS) entry which is preliminary data.</text>
</comment>
<keyword evidence="1" id="KW-0812">Transmembrane</keyword>